<comment type="caution">
    <text evidence="1">The sequence shown here is derived from an EMBL/GenBank/DDBJ whole genome shotgun (WGS) entry which is preliminary data.</text>
</comment>
<dbReference type="EMBL" id="CASHSV030000409">
    <property type="protein sequence ID" value="CAJ2661936.1"/>
    <property type="molecule type" value="Genomic_DNA"/>
</dbReference>
<protein>
    <submittedName>
        <fullName evidence="1">Uncharacterized protein</fullName>
    </submittedName>
</protein>
<name>A0ACB0L092_TRIPR</name>
<accession>A0ACB0L092</accession>
<gene>
    <name evidence="1" type="ORF">MILVUS5_LOCUS27568</name>
</gene>
<proteinExistence type="predicted"/>
<organism evidence="1 2">
    <name type="scientific">Trifolium pratense</name>
    <name type="common">Red clover</name>
    <dbReference type="NCBI Taxonomy" id="57577"/>
    <lineage>
        <taxon>Eukaryota</taxon>
        <taxon>Viridiplantae</taxon>
        <taxon>Streptophyta</taxon>
        <taxon>Embryophyta</taxon>
        <taxon>Tracheophyta</taxon>
        <taxon>Spermatophyta</taxon>
        <taxon>Magnoliopsida</taxon>
        <taxon>eudicotyledons</taxon>
        <taxon>Gunneridae</taxon>
        <taxon>Pentapetalae</taxon>
        <taxon>rosids</taxon>
        <taxon>fabids</taxon>
        <taxon>Fabales</taxon>
        <taxon>Fabaceae</taxon>
        <taxon>Papilionoideae</taxon>
        <taxon>50 kb inversion clade</taxon>
        <taxon>NPAAA clade</taxon>
        <taxon>Hologalegina</taxon>
        <taxon>IRL clade</taxon>
        <taxon>Trifolieae</taxon>
        <taxon>Trifolium</taxon>
    </lineage>
</organism>
<dbReference type="Proteomes" id="UP001177021">
    <property type="component" value="Unassembled WGS sequence"/>
</dbReference>
<keyword evidence="2" id="KW-1185">Reference proteome</keyword>
<reference evidence="1" key="1">
    <citation type="submission" date="2023-10" db="EMBL/GenBank/DDBJ databases">
        <authorList>
            <person name="Rodriguez Cubillos JULIANA M."/>
            <person name="De Vega J."/>
        </authorList>
    </citation>
    <scope>NUCLEOTIDE SEQUENCE</scope>
</reference>
<evidence type="ECO:0000313" key="1">
    <source>
        <dbReference type="EMBL" id="CAJ2661936.1"/>
    </source>
</evidence>
<sequence>MQEGTALAQMRRRDLIKWYVELQNEKNKYRSTEEPAQEVNVIKAIIECLVQREGHLIVVDDDGKLAAVEAAGIEQSALVSITDRILAVTFNYSI</sequence>
<evidence type="ECO:0000313" key="2">
    <source>
        <dbReference type="Proteomes" id="UP001177021"/>
    </source>
</evidence>